<dbReference type="Proteomes" id="UP001196870">
    <property type="component" value="Unassembled WGS sequence"/>
</dbReference>
<name>A0ABS5F1K1_9PROT</name>
<organism evidence="2 3">
    <name type="scientific">Plastoroseomonas hellenica</name>
    <dbReference type="NCBI Taxonomy" id="2687306"/>
    <lineage>
        <taxon>Bacteria</taxon>
        <taxon>Pseudomonadati</taxon>
        <taxon>Pseudomonadota</taxon>
        <taxon>Alphaproteobacteria</taxon>
        <taxon>Acetobacterales</taxon>
        <taxon>Acetobacteraceae</taxon>
        <taxon>Plastoroseomonas</taxon>
    </lineage>
</organism>
<gene>
    <name evidence="2" type="ORF">GXW71_18710</name>
</gene>
<proteinExistence type="predicted"/>
<sequence length="90" mass="9578">MAARDAAISAGFRRAGRGIVAALTAVASAVANWPSKRRTYAELLSLTDRELADIGLSRADVSRVFDPDFAQPQRAAKTPVALRSQRPLAA</sequence>
<reference evidence="3" key="1">
    <citation type="journal article" date="2021" name="Syst. Appl. Microbiol.">
        <title>Roseomonas hellenica sp. nov., isolated from roots of wild-growing Alkanna tinctoria.</title>
        <authorList>
            <person name="Rat A."/>
            <person name="Naranjo H.D."/>
            <person name="Lebbe L."/>
            <person name="Cnockaert M."/>
            <person name="Krigas N."/>
            <person name="Grigoriadou K."/>
            <person name="Maloupa E."/>
            <person name="Willems A."/>
        </authorList>
    </citation>
    <scope>NUCLEOTIDE SEQUENCE [LARGE SCALE GENOMIC DNA]</scope>
    <source>
        <strain evidence="3">LMG 31523</strain>
    </source>
</reference>
<feature type="domain" description="YjiS-like" evidence="1">
    <location>
        <begin position="26"/>
        <end position="61"/>
    </location>
</feature>
<protein>
    <submittedName>
        <fullName evidence="2">DUF1127 domain-containing protein</fullName>
    </submittedName>
</protein>
<evidence type="ECO:0000313" key="3">
    <source>
        <dbReference type="Proteomes" id="UP001196870"/>
    </source>
</evidence>
<evidence type="ECO:0000259" key="1">
    <source>
        <dbReference type="Pfam" id="PF06568"/>
    </source>
</evidence>
<dbReference type="EMBL" id="JAAGBB010000022">
    <property type="protein sequence ID" value="MBR0666399.1"/>
    <property type="molecule type" value="Genomic_DNA"/>
</dbReference>
<dbReference type="InterPro" id="IPR009506">
    <property type="entry name" value="YjiS-like"/>
</dbReference>
<accession>A0ABS5F1K1</accession>
<comment type="caution">
    <text evidence="2">The sequence shown here is derived from an EMBL/GenBank/DDBJ whole genome shotgun (WGS) entry which is preliminary data.</text>
</comment>
<evidence type="ECO:0000313" key="2">
    <source>
        <dbReference type="EMBL" id="MBR0666399.1"/>
    </source>
</evidence>
<dbReference type="Pfam" id="PF06568">
    <property type="entry name" value="YjiS-like"/>
    <property type="match status" value="1"/>
</dbReference>
<keyword evidence="3" id="KW-1185">Reference proteome</keyword>